<dbReference type="EMBL" id="JARKIF010000004">
    <property type="protein sequence ID" value="KAJ7641102.1"/>
    <property type="molecule type" value="Genomic_DNA"/>
</dbReference>
<evidence type="ECO:0000313" key="2">
    <source>
        <dbReference type="Proteomes" id="UP001221142"/>
    </source>
</evidence>
<accession>A0AAD7FVX1</accession>
<sequence>MERLGGGGTHGVLISTTEPCLSRLRCCSRYDGVRRMREERSGSTYLDEAPFFAAVLSFSARRVEYPCGLDSLSAAVLDLALHGRQQETTCERRVDVPDSGLPLALHGDRFLVVPVLGGRGAVFHGQQCRESRKEGGTPHTVDVNLGFFVYIRGAGAMVDGQRRKTGRSKFFGSCWSLRLVPSEEVALSAWDWAGTTLALGSVMWVIMRDKWVAEGMNMYDLVWCVLKNMTVPLFVRMPIW</sequence>
<protein>
    <submittedName>
        <fullName evidence="1">Uncharacterized protein</fullName>
    </submittedName>
</protein>
<keyword evidence="2" id="KW-1185">Reference proteome</keyword>
<organism evidence="1 2">
    <name type="scientific">Roridomyces roridus</name>
    <dbReference type="NCBI Taxonomy" id="1738132"/>
    <lineage>
        <taxon>Eukaryota</taxon>
        <taxon>Fungi</taxon>
        <taxon>Dikarya</taxon>
        <taxon>Basidiomycota</taxon>
        <taxon>Agaricomycotina</taxon>
        <taxon>Agaricomycetes</taxon>
        <taxon>Agaricomycetidae</taxon>
        <taxon>Agaricales</taxon>
        <taxon>Marasmiineae</taxon>
        <taxon>Mycenaceae</taxon>
        <taxon>Roridomyces</taxon>
    </lineage>
</organism>
<gene>
    <name evidence="1" type="ORF">FB45DRAFT_352672</name>
</gene>
<dbReference type="Proteomes" id="UP001221142">
    <property type="component" value="Unassembled WGS sequence"/>
</dbReference>
<reference evidence="1" key="1">
    <citation type="submission" date="2023-03" db="EMBL/GenBank/DDBJ databases">
        <title>Massive genome expansion in bonnet fungi (Mycena s.s.) driven by repeated elements and novel gene families across ecological guilds.</title>
        <authorList>
            <consortium name="Lawrence Berkeley National Laboratory"/>
            <person name="Harder C.B."/>
            <person name="Miyauchi S."/>
            <person name="Viragh M."/>
            <person name="Kuo A."/>
            <person name="Thoen E."/>
            <person name="Andreopoulos B."/>
            <person name="Lu D."/>
            <person name="Skrede I."/>
            <person name="Drula E."/>
            <person name="Henrissat B."/>
            <person name="Morin E."/>
            <person name="Kohler A."/>
            <person name="Barry K."/>
            <person name="LaButti K."/>
            <person name="Morin E."/>
            <person name="Salamov A."/>
            <person name="Lipzen A."/>
            <person name="Mereny Z."/>
            <person name="Hegedus B."/>
            <person name="Baldrian P."/>
            <person name="Stursova M."/>
            <person name="Weitz H."/>
            <person name="Taylor A."/>
            <person name="Grigoriev I.V."/>
            <person name="Nagy L.G."/>
            <person name="Martin F."/>
            <person name="Kauserud H."/>
        </authorList>
    </citation>
    <scope>NUCLEOTIDE SEQUENCE</scope>
    <source>
        <strain evidence="1">9284</strain>
    </source>
</reference>
<comment type="caution">
    <text evidence="1">The sequence shown here is derived from an EMBL/GenBank/DDBJ whole genome shotgun (WGS) entry which is preliminary data.</text>
</comment>
<name>A0AAD7FVX1_9AGAR</name>
<proteinExistence type="predicted"/>
<evidence type="ECO:0000313" key="1">
    <source>
        <dbReference type="EMBL" id="KAJ7641102.1"/>
    </source>
</evidence>
<dbReference type="AlphaFoldDB" id="A0AAD7FVX1"/>